<evidence type="ECO:0000259" key="2">
    <source>
        <dbReference type="PROSITE" id="PS51203"/>
    </source>
</evidence>
<dbReference type="Proteomes" id="UP000663881">
    <property type="component" value="Unassembled WGS sequence"/>
</dbReference>
<dbReference type="GO" id="GO:0051087">
    <property type="term" value="F:protein-folding chaperone binding"/>
    <property type="evidence" value="ECO:0007669"/>
    <property type="project" value="InterPro"/>
</dbReference>
<evidence type="ECO:0000256" key="1">
    <source>
        <dbReference type="SAM" id="MobiDB-lite"/>
    </source>
</evidence>
<dbReference type="EMBL" id="CAJOAY010019150">
    <property type="protein sequence ID" value="CAF4327906.1"/>
    <property type="molecule type" value="Genomic_DNA"/>
</dbReference>
<sequence length="138" mass="15509">MASNEPSQNETKPVVNPPKKINHTWYQSESTVVVVVPIRNVQREQVHVDTTDKTLNVKIEIPSSDNGYNLEVDLAYPINSSRTDFKVNTANVEIRLYKTDAIQWTSLDAQHKPNIPPVNMNRAPNVQSVPPSYPSSSK</sequence>
<dbReference type="InterPro" id="IPR007052">
    <property type="entry name" value="CS_dom"/>
</dbReference>
<dbReference type="Pfam" id="PF04969">
    <property type="entry name" value="CS"/>
    <property type="match status" value="1"/>
</dbReference>
<protein>
    <recommendedName>
        <fullName evidence="2">CS domain-containing protein</fullName>
    </recommendedName>
</protein>
<evidence type="ECO:0000313" key="4">
    <source>
        <dbReference type="Proteomes" id="UP000663881"/>
    </source>
</evidence>
<feature type="domain" description="CS" evidence="2">
    <location>
        <begin position="18"/>
        <end position="108"/>
    </location>
</feature>
<feature type="compositionally biased region" description="Low complexity" evidence="1">
    <location>
        <begin position="128"/>
        <end position="138"/>
    </location>
</feature>
<feature type="compositionally biased region" description="Polar residues" evidence="1">
    <location>
        <begin position="1"/>
        <end position="11"/>
    </location>
</feature>
<dbReference type="AlphaFoldDB" id="A0A820JQ39"/>
<dbReference type="Gene3D" id="2.60.40.790">
    <property type="match status" value="1"/>
</dbReference>
<dbReference type="PROSITE" id="PS51203">
    <property type="entry name" value="CS"/>
    <property type="match status" value="1"/>
</dbReference>
<feature type="region of interest" description="Disordered" evidence="1">
    <location>
        <begin position="1"/>
        <end position="20"/>
    </location>
</feature>
<feature type="non-terminal residue" evidence="3">
    <location>
        <position position="138"/>
    </location>
</feature>
<gene>
    <name evidence="3" type="ORF">OKA104_LOCUS47607</name>
</gene>
<name>A0A820JQ39_9BILA</name>
<proteinExistence type="predicted"/>
<dbReference type="SUPFAM" id="SSF49764">
    <property type="entry name" value="HSP20-like chaperones"/>
    <property type="match status" value="1"/>
</dbReference>
<organism evidence="3 4">
    <name type="scientific">Adineta steineri</name>
    <dbReference type="NCBI Taxonomy" id="433720"/>
    <lineage>
        <taxon>Eukaryota</taxon>
        <taxon>Metazoa</taxon>
        <taxon>Spiralia</taxon>
        <taxon>Gnathifera</taxon>
        <taxon>Rotifera</taxon>
        <taxon>Eurotatoria</taxon>
        <taxon>Bdelloidea</taxon>
        <taxon>Adinetida</taxon>
        <taxon>Adinetidae</taxon>
        <taxon>Adineta</taxon>
    </lineage>
</organism>
<dbReference type="PANTHER" id="PTHR45862">
    <property type="entry name" value="PROTEIN SGT1 HOMOLOG"/>
    <property type="match status" value="1"/>
</dbReference>
<dbReference type="InterPro" id="IPR044563">
    <property type="entry name" value="Sgt1-like"/>
</dbReference>
<evidence type="ECO:0000313" key="3">
    <source>
        <dbReference type="EMBL" id="CAF4327906.1"/>
    </source>
</evidence>
<reference evidence="3" key="1">
    <citation type="submission" date="2021-02" db="EMBL/GenBank/DDBJ databases">
        <authorList>
            <person name="Nowell W R."/>
        </authorList>
    </citation>
    <scope>NUCLEOTIDE SEQUENCE</scope>
</reference>
<dbReference type="InterPro" id="IPR008978">
    <property type="entry name" value="HSP20-like_chaperone"/>
</dbReference>
<accession>A0A820JQ39</accession>
<feature type="region of interest" description="Disordered" evidence="1">
    <location>
        <begin position="113"/>
        <end position="138"/>
    </location>
</feature>
<comment type="caution">
    <text evidence="3">The sequence shown here is derived from an EMBL/GenBank/DDBJ whole genome shotgun (WGS) entry which is preliminary data.</text>
</comment>